<keyword evidence="4" id="KW-1185">Reference proteome</keyword>
<keyword evidence="1" id="KW-0732">Signal</keyword>
<accession>A0A6N7VIG2</accession>
<comment type="caution">
    <text evidence="3">The sequence shown here is derived from an EMBL/GenBank/DDBJ whole genome shotgun (WGS) entry which is preliminary data.</text>
</comment>
<feature type="domain" description="FMN-binding" evidence="2">
    <location>
        <begin position="38"/>
        <end position="113"/>
    </location>
</feature>
<protein>
    <submittedName>
        <fullName evidence="3">FMN-binding protein</fullName>
    </submittedName>
</protein>
<dbReference type="Gene3D" id="3.90.1010.20">
    <property type="match status" value="1"/>
</dbReference>
<evidence type="ECO:0000313" key="3">
    <source>
        <dbReference type="EMBL" id="MSS78671.1"/>
    </source>
</evidence>
<dbReference type="AlphaFoldDB" id="A0A6N7VIG2"/>
<dbReference type="Pfam" id="PF04205">
    <property type="entry name" value="FMN_bind"/>
    <property type="match status" value="1"/>
</dbReference>
<proteinExistence type="predicted"/>
<name>A0A6N7VIG2_9FIRM</name>
<gene>
    <name evidence="3" type="ORF">FYJ26_09800</name>
</gene>
<evidence type="ECO:0000313" key="4">
    <source>
        <dbReference type="Proteomes" id="UP000441925"/>
    </source>
</evidence>
<reference evidence="3 4" key="1">
    <citation type="submission" date="2019-08" db="EMBL/GenBank/DDBJ databases">
        <title>In-depth cultivation of the pig gut microbiome towards novel bacterial diversity and tailored functional studies.</title>
        <authorList>
            <person name="Wylensek D."/>
            <person name="Hitch T.C.A."/>
            <person name="Clavel T."/>
        </authorList>
    </citation>
    <scope>NUCLEOTIDE SEQUENCE [LARGE SCALE GENOMIC DNA]</scope>
    <source>
        <strain evidence="3 4">WCA-380-WT-2B</strain>
    </source>
</reference>
<dbReference type="PROSITE" id="PS51257">
    <property type="entry name" value="PROKAR_LIPOPROTEIN"/>
    <property type="match status" value="1"/>
</dbReference>
<dbReference type="Proteomes" id="UP000441925">
    <property type="component" value="Unassembled WGS sequence"/>
</dbReference>
<evidence type="ECO:0000259" key="2">
    <source>
        <dbReference type="SMART" id="SM00900"/>
    </source>
</evidence>
<dbReference type="GO" id="GO:0010181">
    <property type="term" value="F:FMN binding"/>
    <property type="evidence" value="ECO:0007669"/>
    <property type="project" value="InterPro"/>
</dbReference>
<organism evidence="3 4">
    <name type="scientific">Anaerococcus porci</name>
    <dbReference type="NCBI Taxonomy" id="2652269"/>
    <lineage>
        <taxon>Bacteria</taxon>
        <taxon>Bacillati</taxon>
        <taxon>Bacillota</taxon>
        <taxon>Tissierellia</taxon>
        <taxon>Tissierellales</taxon>
        <taxon>Peptoniphilaceae</taxon>
        <taxon>Anaerococcus</taxon>
    </lineage>
</organism>
<dbReference type="RefSeq" id="WP_154541962.1">
    <property type="nucleotide sequence ID" value="NZ_JAXDSU010000018.1"/>
</dbReference>
<dbReference type="InterPro" id="IPR007329">
    <property type="entry name" value="FMN-bd"/>
</dbReference>
<feature type="signal peptide" evidence="1">
    <location>
        <begin position="1"/>
        <end position="20"/>
    </location>
</feature>
<feature type="chain" id="PRO_5038438427" evidence="1">
    <location>
        <begin position="21"/>
        <end position="114"/>
    </location>
</feature>
<dbReference type="EMBL" id="VULQ01000017">
    <property type="protein sequence ID" value="MSS78671.1"/>
    <property type="molecule type" value="Genomic_DNA"/>
</dbReference>
<dbReference type="GO" id="GO:0016020">
    <property type="term" value="C:membrane"/>
    <property type="evidence" value="ECO:0007669"/>
    <property type="project" value="InterPro"/>
</dbReference>
<evidence type="ECO:0000256" key="1">
    <source>
        <dbReference type="SAM" id="SignalP"/>
    </source>
</evidence>
<dbReference type="SMART" id="SM00900">
    <property type="entry name" value="FMN_bind"/>
    <property type="match status" value="1"/>
</dbReference>
<sequence length="114" mass="11707">MHIKKIIAVGVLALALTACGKSKDSAEAAKTGTASAEGYGGNIEVTVKLDDAGKIVNIERKSEETDKVGEVALDELTEKLKGKDSTADIESVSGATVSSEAFLKAVDEAIANAK</sequence>